<dbReference type="WBParaSite" id="MBELARI_LOCUS9915">
    <property type="protein sequence ID" value="MBELARI_LOCUS9915"/>
    <property type="gene ID" value="MBELARI_LOCUS9915"/>
</dbReference>
<evidence type="ECO:0000256" key="1">
    <source>
        <dbReference type="SAM" id="SignalP"/>
    </source>
</evidence>
<dbReference type="Proteomes" id="UP000887575">
    <property type="component" value="Unassembled WGS sequence"/>
</dbReference>
<feature type="signal peptide" evidence="1">
    <location>
        <begin position="1"/>
        <end position="19"/>
    </location>
</feature>
<keyword evidence="2" id="KW-1185">Reference proteome</keyword>
<protein>
    <submittedName>
        <fullName evidence="3">Secreted protein</fullName>
    </submittedName>
</protein>
<evidence type="ECO:0000313" key="2">
    <source>
        <dbReference type="Proteomes" id="UP000887575"/>
    </source>
</evidence>
<dbReference type="AlphaFoldDB" id="A0AAF3JC87"/>
<accession>A0AAF3JC87</accession>
<organism evidence="2 3">
    <name type="scientific">Mesorhabditis belari</name>
    <dbReference type="NCBI Taxonomy" id="2138241"/>
    <lineage>
        <taxon>Eukaryota</taxon>
        <taxon>Metazoa</taxon>
        <taxon>Ecdysozoa</taxon>
        <taxon>Nematoda</taxon>
        <taxon>Chromadorea</taxon>
        <taxon>Rhabditida</taxon>
        <taxon>Rhabditina</taxon>
        <taxon>Rhabditomorpha</taxon>
        <taxon>Rhabditoidea</taxon>
        <taxon>Rhabditidae</taxon>
        <taxon>Mesorhabditinae</taxon>
        <taxon>Mesorhabditis</taxon>
    </lineage>
</organism>
<proteinExistence type="predicted"/>
<evidence type="ECO:0000313" key="3">
    <source>
        <dbReference type="WBParaSite" id="MBELARI_LOCUS9915"/>
    </source>
</evidence>
<name>A0AAF3JC87_9BILA</name>
<reference evidence="3" key="1">
    <citation type="submission" date="2024-02" db="UniProtKB">
        <authorList>
            <consortium name="WormBaseParasite"/>
        </authorList>
    </citation>
    <scope>IDENTIFICATION</scope>
</reference>
<sequence>MLCASLICAVLLVIDVITAAPTRQLETSDNKETLQLLNTTGDDGDFEAYQKRLNDQILKTRDFFIKLAQQQRKSPGYADFVASPLIENEADCPDFLRAMGEC</sequence>
<keyword evidence="1" id="KW-0732">Signal</keyword>
<feature type="chain" id="PRO_5041949018" evidence="1">
    <location>
        <begin position="20"/>
        <end position="102"/>
    </location>
</feature>